<evidence type="ECO:0000313" key="3">
    <source>
        <dbReference type="Proteomes" id="UP000008596"/>
    </source>
</evidence>
<organismHost>
    <name type="scientific">Homo sapiens</name>
    <name type="common">Human</name>
    <dbReference type="NCBI Taxonomy" id="9606"/>
</organismHost>
<dbReference type="Proteomes" id="UP000008596">
    <property type="component" value="Segment"/>
</dbReference>
<evidence type="ECO:0000313" key="2">
    <source>
        <dbReference type="EMBL" id="AAR07365.1"/>
    </source>
</evidence>
<reference evidence="2 3" key="3">
    <citation type="journal article" date="2003" name="Proc. Natl. Acad. Sci. U.S.A.">
        <title>A secreted high-affinity inhibitor of human TNF from Tanapox virus.</title>
        <authorList>
            <person name="Brunetti C.R."/>
            <person name="Paulose-Murphy M."/>
            <person name="Singh R."/>
            <person name="Qin J."/>
            <person name="Barrett J.W."/>
            <person name="Tardivel A."/>
            <person name="Schneider P."/>
            <person name="Essani K."/>
            <person name="McFadden G."/>
        </authorList>
    </citation>
    <scope>NUCLEOTIDE SEQUENCE [LARGE SCALE GENOMIC DNA]</scope>
    <source>
        <strain evidence="3">VR587</strain>
    </source>
</reference>
<organism evidence="2 3">
    <name type="scientific">Yaba monkey tumor virus (strain VR587)</name>
    <name type="common">YMTV</name>
    <dbReference type="NCBI Taxonomy" id="928314"/>
    <lineage>
        <taxon>Viruses</taxon>
        <taxon>Varidnaviria</taxon>
        <taxon>Bamfordvirae</taxon>
        <taxon>Nucleocytoviricota</taxon>
        <taxon>Pokkesviricetes</taxon>
        <taxon>Chitovirales</taxon>
        <taxon>Poxviridae</taxon>
        <taxon>Chordopoxvirinae</taxon>
        <taxon>Yatapoxvirus</taxon>
        <taxon>Yatapoxvirus yabapox</taxon>
        <taxon>Yaba monkey tumor virus</taxon>
    </lineage>
</organism>
<organismHost>
    <name type="scientific">Papio hamadryas</name>
    <name type="common">Hamadryas baboon</name>
    <dbReference type="NCBI Taxonomy" id="9557"/>
</organismHost>
<dbReference type="Pfam" id="PF21584">
    <property type="entry name" value="2L_N_poxvirus"/>
    <property type="match status" value="1"/>
</dbReference>
<evidence type="ECO:0000259" key="1">
    <source>
        <dbReference type="PROSITE" id="PS50835"/>
    </source>
</evidence>
<dbReference type="InterPro" id="IPR049130">
    <property type="entry name" value="2L_N_poxvirus"/>
</dbReference>
<name>Q6TV04_YMTV5</name>
<organismHost>
    <name type="scientific">Erythrocebus patas</name>
    <name type="common">Red guenon</name>
    <name type="synonym">Cercopithecus patas</name>
    <dbReference type="NCBI Taxonomy" id="9538"/>
</organismHost>
<dbReference type="RefSeq" id="NP_938264.1">
    <property type="nucleotide sequence ID" value="NC_005179.1"/>
</dbReference>
<keyword evidence="3" id="KW-1185">Reference proteome</keyword>
<reference evidence="2 3" key="2">
    <citation type="journal article" date="2003" name="J. Virol.">
        <title>Complete genomic sequence and comparative analysis of the tumorigenic poxvirus Yaba monkey tumor virus.</title>
        <authorList>
            <person name="Brunetti C.R."/>
            <person name="Amano H."/>
            <person name="Ueda Y."/>
            <person name="Qin J."/>
            <person name="Miyamura T."/>
            <person name="Suzuki T."/>
            <person name="Li X."/>
            <person name="Barrett J.W."/>
            <person name="McFadden G."/>
        </authorList>
    </citation>
    <scope>NUCLEOTIDE SEQUENCE [LARGE SCALE GENOMIC DNA]</scope>
    <source>
        <strain evidence="3">VR587</strain>
    </source>
</reference>
<dbReference type="Gene3D" id="3.30.500.10">
    <property type="entry name" value="MHC class I-like antigen recognition-like"/>
    <property type="match status" value="1"/>
</dbReference>
<dbReference type="KEGG" id="vg:2943689"/>
<reference evidence="2 3" key="1">
    <citation type="journal article" date="1995" name="J. Gen. Virol.">
        <title>Identification and characterization of the thymidine kinase gene of Yaba virus.</title>
        <authorList>
            <person name="Amano H."/>
            <person name="Ueda Y."/>
            <person name="Miyamura T."/>
        </authorList>
    </citation>
    <scope>NUCLEOTIDE SEQUENCE [LARGE SCALE GENOMIC DNA]</scope>
    <source>
        <strain evidence="3">VR587</strain>
    </source>
</reference>
<feature type="domain" description="Ig-like" evidence="1">
    <location>
        <begin position="202"/>
        <end position="311"/>
    </location>
</feature>
<dbReference type="GeneID" id="2943689"/>
<dbReference type="InterPro" id="IPR013783">
    <property type="entry name" value="Ig-like_fold"/>
</dbReference>
<dbReference type="Gene3D" id="2.60.40.10">
    <property type="entry name" value="Immunoglobulins"/>
    <property type="match status" value="1"/>
</dbReference>
<protein>
    <submittedName>
        <fullName evidence="2">2L</fullName>
    </submittedName>
</protein>
<dbReference type="SMR" id="Q6TV04"/>
<dbReference type="InterPro" id="IPR007110">
    <property type="entry name" value="Ig-like_dom"/>
</dbReference>
<sequence>MNKLILSLLGFVATCNCITLRYNYTVTVKNGLYDGVFFDYYNDQLVTRISYNHETRHGNVNSRASWFDISKSPHTPGDDYHFNFWYPLMKDTLESINSNKNESDKCSSLSLILGCYETGSLFGSYGYVESSGGPLARYSTKDKKFLKMTDKGFPKVGMLTVHGPSWQTVKKYVGGFVYAGCLLAIFDYQKMAKNNIPSNVMPTVTVTGEELQDGNTTLKCNVKSFYPPDVMIKWIESKYFNGEYRYVNGREYPEWGRQSDYEPGEPGFPLHPKKDDGKTTYSLLDFGRTTSGLTSQLVCVVFHDTFESQVNTCSEGCEGKLYDHLYRKSEEGDEVVEDEED</sequence>
<dbReference type="InterPro" id="IPR036179">
    <property type="entry name" value="Ig-like_dom_sf"/>
</dbReference>
<dbReference type="PROSITE" id="PS50835">
    <property type="entry name" value="IG_LIKE"/>
    <property type="match status" value="1"/>
</dbReference>
<dbReference type="EMBL" id="AY386371">
    <property type="protein sequence ID" value="AAR07365.1"/>
    <property type="molecule type" value="Genomic_DNA"/>
</dbReference>
<organismHost>
    <name type="scientific">Macaca</name>
    <name type="common">macaques</name>
    <dbReference type="NCBI Taxonomy" id="9539"/>
</organismHost>
<proteinExistence type="predicted"/>
<accession>Q6TV04</accession>
<dbReference type="SUPFAM" id="SSF48726">
    <property type="entry name" value="Immunoglobulin"/>
    <property type="match status" value="1"/>
</dbReference>
<dbReference type="InterPro" id="IPR037055">
    <property type="entry name" value="MHC_I-like_Ag-recog_sf"/>
</dbReference>